<evidence type="ECO:0000313" key="3">
    <source>
        <dbReference type="Proteomes" id="UP000639643"/>
    </source>
</evidence>
<proteinExistence type="predicted"/>
<dbReference type="Proteomes" id="UP000639643">
    <property type="component" value="Unassembled WGS sequence"/>
</dbReference>
<reference evidence="2" key="1">
    <citation type="journal article" date="2020" name="Phytopathology">
        <title>Genome Sequence Resources of Colletotrichum truncatum, C. plurivorum, C. musicola, and C. sojae: Four Species Pathogenic to Soybean (Glycine max).</title>
        <authorList>
            <person name="Rogerio F."/>
            <person name="Boufleur T.R."/>
            <person name="Ciampi-Guillardi M."/>
            <person name="Sukno S.A."/>
            <person name="Thon M.R."/>
            <person name="Massola Junior N.S."/>
            <person name="Baroncelli R."/>
        </authorList>
    </citation>
    <scope>NUCLEOTIDE SEQUENCE</scope>
    <source>
        <strain evidence="2">LFN0074</strain>
    </source>
</reference>
<keyword evidence="3" id="KW-1185">Reference proteome</keyword>
<dbReference type="EMBL" id="WIGM01000066">
    <property type="protein sequence ID" value="KAF6842588.1"/>
    <property type="molecule type" value="Genomic_DNA"/>
</dbReference>
<organism evidence="2 3">
    <name type="scientific">Colletotrichum musicola</name>
    <dbReference type="NCBI Taxonomy" id="2175873"/>
    <lineage>
        <taxon>Eukaryota</taxon>
        <taxon>Fungi</taxon>
        <taxon>Dikarya</taxon>
        <taxon>Ascomycota</taxon>
        <taxon>Pezizomycotina</taxon>
        <taxon>Sordariomycetes</taxon>
        <taxon>Hypocreomycetidae</taxon>
        <taxon>Glomerellales</taxon>
        <taxon>Glomerellaceae</taxon>
        <taxon>Colletotrichum</taxon>
        <taxon>Colletotrichum orchidearum species complex</taxon>
    </lineage>
</organism>
<feature type="region of interest" description="Disordered" evidence="1">
    <location>
        <begin position="1"/>
        <end position="64"/>
    </location>
</feature>
<name>A0A8H6NU37_9PEZI</name>
<protein>
    <submittedName>
        <fullName evidence="2">Uncharacterized protein</fullName>
    </submittedName>
</protein>
<sequence>MQVLSPPSRSPSQYQIKLRGKDKDLQSPFAEMVAAADKELGHQPQVGDNDVSSRAPNKRQRISSNTGYGAIGVQKGYGTGVLDSSQDLLQQESTDSSTDCGAKLKQRRDLVEWREQGFVHAGCHAACTHYQRRVPGSLATSTEDKPILCSFWNAQTQLQPADPTDKDGFSHDDAAKGR</sequence>
<evidence type="ECO:0000313" key="2">
    <source>
        <dbReference type="EMBL" id="KAF6842588.1"/>
    </source>
</evidence>
<gene>
    <name evidence="2" type="ORF">CMUS01_02967</name>
</gene>
<evidence type="ECO:0000256" key="1">
    <source>
        <dbReference type="SAM" id="MobiDB-lite"/>
    </source>
</evidence>
<dbReference type="AlphaFoldDB" id="A0A8H6NU37"/>
<feature type="compositionally biased region" description="Polar residues" evidence="1">
    <location>
        <begin position="1"/>
        <end position="15"/>
    </location>
</feature>
<accession>A0A8H6NU37</accession>
<feature type="compositionally biased region" description="Basic and acidic residues" evidence="1">
    <location>
        <begin position="163"/>
        <end position="178"/>
    </location>
</feature>
<feature type="region of interest" description="Disordered" evidence="1">
    <location>
        <begin position="158"/>
        <end position="178"/>
    </location>
</feature>
<comment type="caution">
    <text evidence="2">The sequence shown here is derived from an EMBL/GenBank/DDBJ whole genome shotgun (WGS) entry which is preliminary data.</text>
</comment>